<dbReference type="GO" id="GO:0032259">
    <property type="term" value="P:methylation"/>
    <property type="evidence" value="ECO:0007669"/>
    <property type="project" value="UniProtKB-KW"/>
</dbReference>
<feature type="domain" description="O-methyltransferase dimerisation" evidence="6">
    <location>
        <begin position="18"/>
        <end position="92"/>
    </location>
</feature>
<evidence type="ECO:0000256" key="1">
    <source>
        <dbReference type="ARBA" id="ARBA00022603"/>
    </source>
</evidence>
<sequence length="354" mass="38378">MTHADPALAAVELVHGASNAFMQTQCLYTAAQLGVAEALAAAGGTAPAADIAQAVGAKPDQLERVLRFLATMGIFDEPSRGVFANNAASELLRGGQPHSMKDMVLHMGFESYGGWSKLADAVRATHPEDSFAFKDWTGGLDYWAWLNKHPHEASNFNRFMESNSSSMSPVILQGYDWSQHADATVADIGGSAGGMLGALLKDYPEMRGILFDRPPVIEEAHQVWAAAHSDIPIGDRLQLVGGDFFESVPVADVYFLKHILHDWDDQDCIKILKTVRKAAHPQSRVLLCEVVLPEDRHVSLAPLCIDLQMLVMCGSKERSASEWGALFEASGWQLESVVPLGLPTQHGIVVGRPV</sequence>
<keyword evidence="1" id="KW-0489">Methyltransferase</keyword>
<dbReference type="SUPFAM" id="SSF53335">
    <property type="entry name" value="S-adenosyl-L-methionine-dependent methyltransferases"/>
    <property type="match status" value="1"/>
</dbReference>
<evidence type="ECO:0000256" key="2">
    <source>
        <dbReference type="ARBA" id="ARBA00022679"/>
    </source>
</evidence>
<organism evidence="7 8">
    <name type="scientific">Chlorella ohadii</name>
    <dbReference type="NCBI Taxonomy" id="2649997"/>
    <lineage>
        <taxon>Eukaryota</taxon>
        <taxon>Viridiplantae</taxon>
        <taxon>Chlorophyta</taxon>
        <taxon>core chlorophytes</taxon>
        <taxon>Trebouxiophyceae</taxon>
        <taxon>Chlorellales</taxon>
        <taxon>Chlorellaceae</taxon>
        <taxon>Chlorella clade</taxon>
        <taxon>Chlorella</taxon>
    </lineage>
</organism>
<evidence type="ECO:0000256" key="4">
    <source>
        <dbReference type="PIRSR" id="PIRSR005739-1"/>
    </source>
</evidence>
<dbReference type="PANTHER" id="PTHR43712">
    <property type="entry name" value="PUTATIVE (AFU_ORTHOLOGUE AFUA_4G14580)-RELATED"/>
    <property type="match status" value="1"/>
</dbReference>
<dbReference type="EMBL" id="JADXDR010000109">
    <property type="protein sequence ID" value="KAI7839004.1"/>
    <property type="molecule type" value="Genomic_DNA"/>
</dbReference>
<gene>
    <name evidence="7" type="ORF">COHA_007244</name>
</gene>
<dbReference type="PANTHER" id="PTHR43712:SF2">
    <property type="entry name" value="O-METHYLTRANSFERASE CICE"/>
    <property type="match status" value="1"/>
</dbReference>
<evidence type="ECO:0000259" key="5">
    <source>
        <dbReference type="Pfam" id="PF00891"/>
    </source>
</evidence>
<protein>
    <recommendedName>
        <fullName evidence="9">O-methyltransferase</fullName>
    </recommendedName>
</protein>
<dbReference type="InterPro" id="IPR001077">
    <property type="entry name" value="COMT_C"/>
</dbReference>
<dbReference type="InterPro" id="IPR016461">
    <property type="entry name" value="COMT-like"/>
</dbReference>
<evidence type="ECO:0008006" key="9">
    <source>
        <dbReference type="Google" id="ProtNLM"/>
    </source>
</evidence>
<reference evidence="7" key="1">
    <citation type="submission" date="2020-11" db="EMBL/GenBank/DDBJ databases">
        <title>Chlorella ohadii genome sequencing and assembly.</title>
        <authorList>
            <person name="Murik O."/>
            <person name="Treves H."/>
            <person name="Kedem I."/>
            <person name="Shotland Y."/>
            <person name="Kaplan A."/>
        </authorList>
    </citation>
    <scope>NUCLEOTIDE SEQUENCE</scope>
    <source>
        <strain evidence="7">1</strain>
    </source>
</reference>
<dbReference type="PIRSF" id="PIRSF005739">
    <property type="entry name" value="O-mtase"/>
    <property type="match status" value="1"/>
</dbReference>
<dbReference type="InterPro" id="IPR012967">
    <property type="entry name" value="COMT_dimerisation"/>
</dbReference>
<dbReference type="InterPro" id="IPR036390">
    <property type="entry name" value="WH_DNA-bd_sf"/>
</dbReference>
<dbReference type="InterPro" id="IPR029063">
    <property type="entry name" value="SAM-dependent_MTases_sf"/>
</dbReference>
<feature type="active site" description="Proton acceptor" evidence="4">
    <location>
        <position position="261"/>
    </location>
</feature>
<keyword evidence="2" id="KW-0808">Transferase</keyword>
<dbReference type="SUPFAM" id="SSF46785">
    <property type="entry name" value="Winged helix' DNA-binding domain"/>
    <property type="match status" value="1"/>
</dbReference>
<evidence type="ECO:0000313" key="7">
    <source>
        <dbReference type="EMBL" id="KAI7839004.1"/>
    </source>
</evidence>
<keyword evidence="3" id="KW-0949">S-adenosyl-L-methionine</keyword>
<dbReference type="GO" id="GO:0046983">
    <property type="term" value="F:protein dimerization activity"/>
    <property type="evidence" value="ECO:0007669"/>
    <property type="project" value="InterPro"/>
</dbReference>
<evidence type="ECO:0000313" key="8">
    <source>
        <dbReference type="Proteomes" id="UP001205105"/>
    </source>
</evidence>
<feature type="domain" description="O-methyltransferase C-terminal" evidence="5">
    <location>
        <begin position="115"/>
        <end position="333"/>
    </location>
</feature>
<keyword evidence="8" id="KW-1185">Reference proteome</keyword>
<proteinExistence type="predicted"/>
<dbReference type="Gene3D" id="1.10.10.10">
    <property type="entry name" value="Winged helix-like DNA-binding domain superfamily/Winged helix DNA-binding domain"/>
    <property type="match status" value="1"/>
</dbReference>
<evidence type="ECO:0000256" key="3">
    <source>
        <dbReference type="ARBA" id="ARBA00022691"/>
    </source>
</evidence>
<dbReference type="PROSITE" id="PS51683">
    <property type="entry name" value="SAM_OMT_II"/>
    <property type="match status" value="1"/>
</dbReference>
<dbReference type="Pfam" id="PF00891">
    <property type="entry name" value="Methyltransf_2"/>
    <property type="match status" value="1"/>
</dbReference>
<accession>A0AAD5DMA5</accession>
<dbReference type="Gene3D" id="3.40.50.150">
    <property type="entry name" value="Vaccinia Virus protein VP39"/>
    <property type="match status" value="1"/>
</dbReference>
<dbReference type="Proteomes" id="UP001205105">
    <property type="component" value="Unassembled WGS sequence"/>
</dbReference>
<dbReference type="InterPro" id="IPR036388">
    <property type="entry name" value="WH-like_DNA-bd_sf"/>
</dbReference>
<dbReference type="Pfam" id="PF08100">
    <property type="entry name" value="Dimerisation"/>
    <property type="match status" value="1"/>
</dbReference>
<dbReference type="GO" id="GO:0008171">
    <property type="term" value="F:O-methyltransferase activity"/>
    <property type="evidence" value="ECO:0007669"/>
    <property type="project" value="InterPro"/>
</dbReference>
<dbReference type="AlphaFoldDB" id="A0AAD5DMA5"/>
<name>A0AAD5DMA5_9CHLO</name>
<evidence type="ECO:0000259" key="6">
    <source>
        <dbReference type="Pfam" id="PF08100"/>
    </source>
</evidence>
<comment type="caution">
    <text evidence="7">The sequence shown here is derived from an EMBL/GenBank/DDBJ whole genome shotgun (WGS) entry which is preliminary data.</text>
</comment>